<evidence type="ECO:0000256" key="1">
    <source>
        <dbReference type="SAM" id="MobiDB-lite"/>
    </source>
</evidence>
<organism evidence="2">
    <name type="scientific">viral metagenome</name>
    <dbReference type="NCBI Taxonomy" id="1070528"/>
    <lineage>
        <taxon>unclassified sequences</taxon>
        <taxon>metagenomes</taxon>
        <taxon>organismal metagenomes</taxon>
    </lineage>
</organism>
<feature type="compositionally biased region" description="Basic and acidic residues" evidence="1">
    <location>
        <begin position="1"/>
        <end position="18"/>
    </location>
</feature>
<accession>A0A6C0BEK9</accession>
<proteinExistence type="predicted"/>
<dbReference type="EMBL" id="MN739130">
    <property type="protein sequence ID" value="QHS90211.1"/>
    <property type="molecule type" value="Genomic_DNA"/>
</dbReference>
<evidence type="ECO:0000313" key="2">
    <source>
        <dbReference type="EMBL" id="QHS90211.1"/>
    </source>
</evidence>
<sequence>MPKKSDFKNGFTKHDKLRGFTPGSRDGPKCLGTGQQVLSIMDDALLKSKCIYCEKSQLVCDCEKILCDALDIVLKRYRKQVPDFSHDLQNKFFQLKKKMDKDKKRFTKGANQLVVHHLNITIKVLEDVLSSAKLFETINVQHIINYYLELFDNLISKKDYINEINSEELSIYFLIIRSRLIYGFLSGIKNILDYAKMVIENIINYAKMVIENNKRGIQFEYPKIIELKEPETASASTATVLTASDSDLVLEPVKTDAISATVLDASVPELVLEPDAISSSTFPKLVLEPVAISLSTATASSASVPVLNLECYDTCCDEDFTCNCEHTPPPSPPNLWCRKVFN</sequence>
<protein>
    <submittedName>
        <fullName evidence="2">Uncharacterized protein</fullName>
    </submittedName>
</protein>
<reference evidence="2" key="1">
    <citation type="journal article" date="2020" name="Nature">
        <title>Giant virus diversity and host interactions through global metagenomics.</title>
        <authorList>
            <person name="Schulz F."/>
            <person name="Roux S."/>
            <person name="Paez-Espino D."/>
            <person name="Jungbluth S."/>
            <person name="Walsh D.A."/>
            <person name="Denef V.J."/>
            <person name="McMahon K.D."/>
            <person name="Konstantinidis K.T."/>
            <person name="Eloe-Fadrosh E.A."/>
            <person name="Kyrpides N.C."/>
            <person name="Woyke T."/>
        </authorList>
    </citation>
    <scope>NUCLEOTIDE SEQUENCE</scope>
    <source>
        <strain evidence="2">GVMAG-M-3300010160-60</strain>
    </source>
</reference>
<feature type="region of interest" description="Disordered" evidence="1">
    <location>
        <begin position="1"/>
        <end position="21"/>
    </location>
</feature>
<dbReference type="AlphaFoldDB" id="A0A6C0BEK9"/>
<name>A0A6C0BEK9_9ZZZZ</name>